<dbReference type="Gene3D" id="3.40.50.2000">
    <property type="entry name" value="Glycogen Phosphorylase B"/>
    <property type="match status" value="2"/>
</dbReference>
<dbReference type="EMBL" id="JAPHJC010000016">
    <property type="protein sequence ID" value="MCW8677921.1"/>
    <property type="molecule type" value="Genomic_DNA"/>
</dbReference>
<dbReference type="PANTHER" id="PTHR45947">
    <property type="entry name" value="SULFOQUINOVOSYL TRANSFERASE SQD2"/>
    <property type="match status" value="1"/>
</dbReference>
<reference evidence="4" key="4">
    <citation type="submission" date="2022-11" db="EMBL/GenBank/DDBJ databases">
        <authorList>
            <person name="Johnson J.D."/>
        </authorList>
    </citation>
    <scope>NUCLEOTIDE SEQUENCE</scope>
    <source>
        <strain evidence="2">E28</strain>
        <strain evidence="4">E37</strain>
    </source>
</reference>
<dbReference type="EMBL" id="PEBN01000027">
    <property type="protein sequence ID" value="PHV57291.1"/>
    <property type="molecule type" value="Genomic_DNA"/>
</dbReference>
<dbReference type="CDD" id="cd03801">
    <property type="entry name" value="GT4_PimA-like"/>
    <property type="match status" value="1"/>
</dbReference>
<dbReference type="GeneID" id="93937086"/>
<dbReference type="AlphaFoldDB" id="A0A081JG21"/>
<reference evidence="4" key="3">
    <citation type="submission" date="2022-11" db="EMBL/GenBank/DDBJ databases">
        <title>Streptococcus macedonicus and Acinetobacter baumannii: co-inhabitants of the cheese production environment.</title>
        <authorList>
            <person name="Johnson J."/>
        </authorList>
    </citation>
    <scope>NUCLEOTIDE SEQUENCE</scope>
    <source>
        <strain evidence="4">E37</strain>
    </source>
</reference>
<dbReference type="InterPro" id="IPR028098">
    <property type="entry name" value="Glyco_trans_4-like_N"/>
</dbReference>
<reference evidence="7" key="2">
    <citation type="submission" date="2022-11" db="EMBL/GenBank/DDBJ databases">
        <title>Streptococcus macedonicus and Acinetobacter baumannii: co-inhabitants of the cheese production environment.</title>
        <authorList>
            <person name="Johnson J."/>
            <person name="Curtin C."/>
            <person name="Waite-Cusic J."/>
        </authorList>
    </citation>
    <scope>NUCLEOTIDE SEQUENCE [LARGE SCALE GENOMIC DNA]</scope>
    <source>
        <strain evidence="7">E28</strain>
    </source>
</reference>
<keyword evidence="7" id="KW-1185">Reference proteome</keyword>
<gene>
    <name evidence="3" type="ORF">CS009_05750</name>
    <name evidence="4" type="ORF">OQG81_09265</name>
    <name evidence="2" type="ORF">OQH01_05165</name>
</gene>
<evidence type="ECO:0000313" key="4">
    <source>
        <dbReference type="EMBL" id="WAK62878.1"/>
    </source>
</evidence>
<dbReference type="EMBL" id="CP113440">
    <property type="protein sequence ID" value="WAK62878.1"/>
    <property type="molecule type" value="Genomic_DNA"/>
</dbReference>
<keyword evidence="3" id="KW-0808">Transferase</keyword>
<reference evidence="3 5" key="1">
    <citation type="submission" date="2017-10" db="EMBL/GenBank/DDBJ databases">
        <title>Whole-genome sequence of three Streptococcus macedonicus strains isolated from Italian cheeses of the Veneto region.</title>
        <authorList>
            <person name="Treu L."/>
            <person name="De Diego-Diaz B."/>
            <person name="Papadimitriou K."/>
            <person name="Tsakalidou E."/>
            <person name="Corich V."/>
            <person name="Giacomini A."/>
        </authorList>
    </citation>
    <scope>NUCLEOTIDE SEQUENCE [LARGE SCALE GENOMIC DNA]</scope>
    <source>
        <strain evidence="3 5">19AS</strain>
    </source>
</reference>
<dbReference type="Proteomes" id="UP001156410">
    <property type="component" value="Chromosome"/>
</dbReference>
<dbReference type="Proteomes" id="UP000221763">
    <property type="component" value="Unassembled WGS sequence"/>
</dbReference>
<protein>
    <submittedName>
        <fullName evidence="3">Glycosyl transferase family 1</fullName>
    </submittedName>
    <submittedName>
        <fullName evidence="4">Glycosyltransferase family 4 protein</fullName>
    </submittedName>
</protein>
<dbReference type="RefSeq" id="WP_014295025.1">
    <property type="nucleotide sequence ID" value="NZ_CP113440.1"/>
</dbReference>
<dbReference type="Pfam" id="PF13692">
    <property type="entry name" value="Glyco_trans_1_4"/>
    <property type="match status" value="1"/>
</dbReference>
<dbReference type="InterPro" id="IPR050194">
    <property type="entry name" value="Glycosyltransferase_grp1"/>
</dbReference>
<name>A0A081JG21_STRMC</name>
<evidence type="ECO:0000313" key="7">
    <source>
        <dbReference type="Proteomes" id="UP001209889"/>
    </source>
</evidence>
<feature type="domain" description="Glycosyltransferase subfamily 4-like N-terminal" evidence="1">
    <location>
        <begin position="42"/>
        <end position="140"/>
    </location>
</feature>
<dbReference type="Pfam" id="PF13439">
    <property type="entry name" value="Glyco_transf_4"/>
    <property type="match status" value="1"/>
</dbReference>
<evidence type="ECO:0000313" key="2">
    <source>
        <dbReference type="EMBL" id="MCW8677921.1"/>
    </source>
</evidence>
<dbReference type="PANTHER" id="PTHR45947:SF3">
    <property type="entry name" value="SULFOQUINOVOSYL TRANSFERASE SQD2"/>
    <property type="match status" value="1"/>
</dbReference>
<dbReference type="SUPFAM" id="SSF53756">
    <property type="entry name" value="UDP-Glycosyltransferase/glycogen phosphorylase"/>
    <property type="match status" value="1"/>
</dbReference>
<organism evidence="4 6">
    <name type="scientific">Streptococcus macedonicus</name>
    <name type="common">Streptococcus gallolyticus macedonicus</name>
    <dbReference type="NCBI Taxonomy" id="59310"/>
    <lineage>
        <taxon>Bacteria</taxon>
        <taxon>Bacillati</taxon>
        <taxon>Bacillota</taxon>
        <taxon>Bacilli</taxon>
        <taxon>Lactobacillales</taxon>
        <taxon>Streptococcaceae</taxon>
        <taxon>Streptococcus</taxon>
    </lineage>
</organism>
<evidence type="ECO:0000313" key="5">
    <source>
        <dbReference type="Proteomes" id="UP000221763"/>
    </source>
</evidence>
<accession>A0A081JG21</accession>
<evidence type="ECO:0000313" key="3">
    <source>
        <dbReference type="EMBL" id="PHV57291.1"/>
    </source>
</evidence>
<dbReference type="OMA" id="IPVYEGW"/>
<dbReference type="GO" id="GO:0016757">
    <property type="term" value="F:glycosyltransferase activity"/>
    <property type="evidence" value="ECO:0007669"/>
    <property type="project" value="TreeGrafter"/>
</dbReference>
<evidence type="ECO:0000313" key="6">
    <source>
        <dbReference type="Proteomes" id="UP001156410"/>
    </source>
</evidence>
<proteinExistence type="predicted"/>
<reference evidence="2" key="6">
    <citation type="submission" date="2024-05" db="EMBL/GenBank/DDBJ databases">
        <title>Streptococcus macedonicus and Acinetobacter baumannii: co-inhabitants of the cheese production environment.</title>
        <authorList>
            <person name="Johnson J."/>
            <person name="Curtin C."/>
            <person name="Waite-Cusic J."/>
        </authorList>
    </citation>
    <scope>NUCLEOTIDE SEQUENCE</scope>
    <source>
        <strain evidence="2">E28</strain>
    </source>
</reference>
<sequence>MKVLLYLEAENYLGKSGIGRAIKHQERALTMVGQEYTTNPKDDYDLVHINTYGLKSWHLLMKSKRAGKKVLMHGHSTEEDFRDSFIGSNLVSPIFRWYLCRFYQKADAIITPTEYSKSLIAGYGIKHPIYAVSNGIDLSRYVPDSAKEEAFRRYFDIKPDEKVVVCAGLYFMRKGIDEFVKVAERMPDVRFIWFGETNKWVIPHKVRSIVTRKHPSNVTFAGYIKGDVFEGAMSGADAFFFPSREETEGIVVLEALASHQHLVLRDIPVYHGWVDESCAELATDVDGFVGALRKVLAGKSQKQEAGYKVAESRSIDKVAHELVDVYEKVMEL</sequence>
<evidence type="ECO:0000259" key="1">
    <source>
        <dbReference type="Pfam" id="PF13439"/>
    </source>
</evidence>
<dbReference type="Proteomes" id="UP001209889">
    <property type="component" value="Unassembled WGS sequence"/>
</dbReference>
<reference evidence="7" key="5">
    <citation type="submission" date="2023-07" db="EMBL/GenBank/DDBJ databases">
        <title>Streptococcus macedonicus and Acinetobacter baumannii: co-inhabitants of the cheese production environment.</title>
        <authorList>
            <person name="Johnson J."/>
            <person name="Curtin C."/>
            <person name="Waite-Cusic J."/>
        </authorList>
    </citation>
    <scope>NUCLEOTIDE SEQUENCE [LARGE SCALE GENOMIC DNA]</scope>
    <source>
        <strain evidence="7">E28</strain>
    </source>
</reference>